<dbReference type="EMBL" id="CABITT030000008">
    <property type="protein sequence ID" value="VVB13234.1"/>
    <property type="molecule type" value="Genomic_DNA"/>
</dbReference>
<dbReference type="Pfam" id="PF00076">
    <property type="entry name" value="RRM_1"/>
    <property type="match status" value="1"/>
</dbReference>
<dbReference type="InterPro" id="IPR000504">
    <property type="entry name" value="RRM_dom"/>
</dbReference>
<organism evidence="4 5">
    <name type="scientific">Arabis nemorensis</name>
    <dbReference type="NCBI Taxonomy" id="586526"/>
    <lineage>
        <taxon>Eukaryota</taxon>
        <taxon>Viridiplantae</taxon>
        <taxon>Streptophyta</taxon>
        <taxon>Embryophyta</taxon>
        <taxon>Tracheophyta</taxon>
        <taxon>Spermatophyta</taxon>
        <taxon>Magnoliopsida</taxon>
        <taxon>eudicotyledons</taxon>
        <taxon>Gunneridae</taxon>
        <taxon>Pentapetalae</taxon>
        <taxon>rosids</taxon>
        <taxon>malvids</taxon>
        <taxon>Brassicales</taxon>
        <taxon>Brassicaceae</taxon>
        <taxon>Arabideae</taxon>
        <taxon>Arabis</taxon>
    </lineage>
</organism>
<feature type="compositionally biased region" description="Basic and acidic residues" evidence="2">
    <location>
        <begin position="52"/>
        <end position="71"/>
    </location>
</feature>
<keyword evidence="5" id="KW-1185">Reference proteome</keyword>
<feature type="region of interest" description="Disordered" evidence="2">
    <location>
        <begin position="163"/>
        <end position="184"/>
    </location>
</feature>
<dbReference type="PROSITE" id="PS50102">
    <property type="entry name" value="RRM"/>
    <property type="match status" value="1"/>
</dbReference>
<feature type="compositionally biased region" description="Acidic residues" evidence="2">
    <location>
        <begin position="169"/>
        <end position="180"/>
    </location>
</feature>
<feature type="domain" description="RRM" evidence="3">
    <location>
        <begin position="239"/>
        <end position="313"/>
    </location>
</feature>
<dbReference type="SUPFAM" id="SSF54928">
    <property type="entry name" value="RNA-binding domain, RBD"/>
    <property type="match status" value="1"/>
</dbReference>
<evidence type="ECO:0000313" key="5">
    <source>
        <dbReference type="Proteomes" id="UP000489600"/>
    </source>
</evidence>
<evidence type="ECO:0000256" key="1">
    <source>
        <dbReference type="PROSITE-ProRule" id="PRU00176"/>
    </source>
</evidence>
<evidence type="ECO:0000313" key="4">
    <source>
        <dbReference type="EMBL" id="VVB13234.1"/>
    </source>
</evidence>
<dbReference type="Gene3D" id="3.30.70.330">
    <property type="match status" value="1"/>
</dbReference>
<proteinExistence type="predicted"/>
<dbReference type="InterPro" id="IPR035979">
    <property type="entry name" value="RBD_domain_sf"/>
</dbReference>
<dbReference type="AlphaFoldDB" id="A0A565CI42"/>
<dbReference type="GO" id="GO:0003723">
    <property type="term" value="F:RNA binding"/>
    <property type="evidence" value="ECO:0007669"/>
    <property type="project" value="UniProtKB-UniRule"/>
</dbReference>
<gene>
    <name evidence="4" type="ORF">ANE_LOCUS23678</name>
</gene>
<evidence type="ECO:0000259" key="3">
    <source>
        <dbReference type="PROSITE" id="PS50102"/>
    </source>
</evidence>
<protein>
    <recommendedName>
        <fullName evidence="3">RRM domain-containing protein</fullName>
    </recommendedName>
</protein>
<accession>A0A565CI42</accession>
<dbReference type="Proteomes" id="UP000489600">
    <property type="component" value="Unassembled WGS sequence"/>
</dbReference>
<keyword evidence="1" id="KW-0694">RNA-binding</keyword>
<sequence>MESRWWEKEIKVEDNRAEFTQIRERGSTWRCVFTEGRNHRRSIDAFQIAGRIGDDNTPRPWSRRQEKDNKIGVKSSSKISKHDYAKGAKRIQKKPEVVDPVAFQAFLDVRVRGKSKIWSNDMSIPPIAEVISKEKVTEKTRKKKVVAPSDDVSDTEYFKSRVKKNLSDSDSDSDEHDDADISGNEDGSRIENLVVLLALGEAKVIAETKNALAKAGVSVTSLENFATGKDKEEKIRSKHILLVKNLSFATSEKELAQMFGKFGNLDKIILPLAKAMALVVFLEPTEARASYDENGIQALLWAPEDILVPKTLSDNKEKKSDVGENVVRRANLEQQFEMDLDITESNVLHIKNLSIKTGDESLKKHLTEPMKHGKILSVKVSSCSLLTT</sequence>
<evidence type="ECO:0000256" key="2">
    <source>
        <dbReference type="SAM" id="MobiDB-lite"/>
    </source>
</evidence>
<name>A0A565CI42_9BRAS</name>
<comment type="caution">
    <text evidence="4">The sequence shown here is derived from an EMBL/GenBank/DDBJ whole genome shotgun (WGS) entry which is preliminary data.</text>
</comment>
<feature type="region of interest" description="Disordered" evidence="2">
    <location>
        <begin position="51"/>
        <end position="91"/>
    </location>
</feature>
<dbReference type="OrthoDB" id="439639at2759"/>
<dbReference type="InterPro" id="IPR012677">
    <property type="entry name" value="Nucleotide-bd_a/b_plait_sf"/>
</dbReference>
<reference evidence="4" key="1">
    <citation type="submission" date="2019-07" db="EMBL/GenBank/DDBJ databases">
        <authorList>
            <person name="Dittberner H."/>
        </authorList>
    </citation>
    <scope>NUCLEOTIDE SEQUENCE [LARGE SCALE GENOMIC DNA]</scope>
</reference>